<sequence length="293" mass="32846">MLTSLKQLLTRIVDYAGLFPPAQLSLPEAINIYDRAHASPHCWMLDRFVLPAARLLEFIKLLPSENAASSQPYSLSVIVSRNWRSDLEQTYQLTKTEPSIRISALEFAPLSPIEMQSIRLEIPTEVDTFFEIPFNVDLEPYLDILHQIGAGAKLRTGGITSDAFPNSTQLGQRILSLANARIPFKVTAGLHHAIRGHCFTDALNRTSTTMHGFLNVAIASAFAYQQAIPLNEVVAILEESSIDAFQLSDIEIGWHEFSLPRSAIEYSRQQFFRSVGSCSFEEPIHDLYNLKLL</sequence>
<evidence type="ECO:0000313" key="1">
    <source>
        <dbReference type="EMBL" id="BAY59059.1"/>
    </source>
</evidence>
<gene>
    <name evidence="1" type="ORF">NIES2135_59350</name>
</gene>
<organism evidence="1 2">
    <name type="scientific">Leptolyngbya boryana NIES-2135</name>
    <dbReference type="NCBI Taxonomy" id="1973484"/>
    <lineage>
        <taxon>Bacteria</taxon>
        <taxon>Bacillati</taxon>
        <taxon>Cyanobacteriota</taxon>
        <taxon>Cyanophyceae</taxon>
        <taxon>Leptolyngbyales</taxon>
        <taxon>Leptolyngbyaceae</taxon>
        <taxon>Leptolyngbya group</taxon>
        <taxon>Leptolyngbya</taxon>
    </lineage>
</organism>
<keyword evidence="2" id="KW-1185">Reference proteome</keyword>
<dbReference type="Proteomes" id="UP000217895">
    <property type="component" value="Chromosome"/>
</dbReference>
<evidence type="ECO:0000313" key="2">
    <source>
        <dbReference type="Proteomes" id="UP000217895"/>
    </source>
</evidence>
<dbReference type="EMBL" id="AP018203">
    <property type="protein sequence ID" value="BAY59059.1"/>
    <property type="molecule type" value="Genomic_DNA"/>
</dbReference>
<protein>
    <submittedName>
        <fullName evidence="1">Uncharacterized protein</fullName>
    </submittedName>
</protein>
<accession>A0A1Z4JQS3</accession>
<name>A0A1Z4JQS3_LEPBY</name>
<dbReference type="AlphaFoldDB" id="A0A1Z4JQS3"/>
<reference evidence="1 2" key="1">
    <citation type="submission" date="2017-06" db="EMBL/GenBank/DDBJ databases">
        <title>Genome sequencing of cyanobaciteial culture collection at National Institute for Environmental Studies (NIES).</title>
        <authorList>
            <person name="Hirose Y."/>
            <person name="Shimura Y."/>
            <person name="Fujisawa T."/>
            <person name="Nakamura Y."/>
            <person name="Kawachi M."/>
        </authorList>
    </citation>
    <scope>NUCLEOTIDE SEQUENCE [LARGE SCALE GENOMIC DNA]</scope>
    <source>
        <strain evidence="1 2">NIES-2135</strain>
    </source>
</reference>
<proteinExistence type="predicted"/>